<dbReference type="EMBL" id="JBHRTL010000004">
    <property type="protein sequence ID" value="MFC3154507.1"/>
    <property type="molecule type" value="Genomic_DNA"/>
</dbReference>
<keyword evidence="13" id="KW-1185">Reference proteome</keyword>
<keyword evidence="6 8" id="KW-0408">Iron</keyword>
<dbReference type="Pfam" id="PF00034">
    <property type="entry name" value="Cytochrom_C"/>
    <property type="match status" value="1"/>
</dbReference>
<feature type="domain" description="Cytochrome c" evidence="10">
    <location>
        <begin position="222"/>
        <end position="307"/>
    </location>
</feature>
<dbReference type="InterPro" id="IPR011658">
    <property type="entry name" value="PA14_dom"/>
</dbReference>
<dbReference type="InterPro" id="IPR011042">
    <property type="entry name" value="6-blade_b-propeller_TolB-like"/>
</dbReference>
<evidence type="ECO:0000313" key="12">
    <source>
        <dbReference type="EMBL" id="MFC3154507.1"/>
    </source>
</evidence>
<protein>
    <recommendedName>
        <fullName evidence="1">Cytochrome c-551</fullName>
    </recommendedName>
    <alternativeName>
        <fullName evidence="7">Cytochrome c551</fullName>
    </alternativeName>
</protein>
<dbReference type="PRINTS" id="PR00606">
    <property type="entry name" value="CYTCHROMECID"/>
</dbReference>
<dbReference type="PANTHER" id="PTHR33546">
    <property type="entry name" value="LARGE, MULTIFUNCTIONAL SECRETED PROTEIN-RELATED"/>
    <property type="match status" value="1"/>
</dbReference>
<dbReference type="PROSITE" id="PS51820">
    <property type="entry name" value="PA14"/>
    <property type="match status" value="1"/>
</dbReference>
<evidence type="ECO:0000256" key="9">
    <source>
        <dbReference type="SAM" id="SignalP"/>
    </source>
</evidence>
<name>A0ABV7HSD1_9GAMM</name>
<dbReference type="InterPro" id="IPR010496">
    <property type="entry name" value="AL/BT2_dom"/>
</dbReference>
<keyword evidence="3 8" id="KW-0349">Heme</keyword>
<keyword evidence="4 8" id="KW-0479">Metal-binding</keyword>
<evidence type="ECO:0000259" key="10">
    <source>
        <dbReference type="PROSITE" id="PS51007"/>
    </source>
</evidence>
<reference evidence="13" key="1">
    <citation type="journal article" date="2019" name="Int. J. Syst. Evol. Microbiol.">
        <title>The Global Catalogue of Microorganisms (GCM) 10K type strain sequencing project: providing services to taxonomists for standard genome sequencing and annotation.</title>
        <authorList>
            <consortium name="The Broad Institute Genomics Platform"/>
            <consortium name="The Broad Institute Genome Sequencing Center for Infectious Disease"/>
            <person name="Wu L."/>
            <person name="Ma J."/>
        </authorList>
    </citation>
    <scope>NUCLEOTIDE SEQUENCE [LARGE SCALE GENOMIC DNA]</scope>
    <source>
        <strain evidence="13">KCTC 52141</strain>
    </source>
</reference>
<feature type="signal peptide" evidence="9">
    <location>
        <begin position="1"/>
        <end position="21"/>
    </location>
</feature>
<dbReference type="PROSITE" id="PS51257">
    <property type="entry name" value="PROKAR_LIPOPROTEIN"/>
    <property type="match status" value="1"/>
</dbReference>
<dbReference type="Proteomes" id="UP001595548">
    <property type="component" value="Unassembled WGS sequence"/>
</dbReference>
<feature type="domain" description="PA14" evidence="11">
    <location>
        <begin position="340"/>
        <end position="481"/>
    </location>
</feature>
<evidence type="ECO:0000256" key="8">
    <source>
        <dbReference type="PROSITE-ProRule" id="PRU00433"/>
    </source>
</evidence>
<evidence type="ECO:0000256" key="2">
    <source>
        <dbReference type="ARBA" id="ARBA00022448"/>
    </source>
</evidence>
<dbReference type="Pfam" id="PF07691">
    <property type="entry name" value="PA14"/>
    <property type="match status" value="1"/>
</dbReference>
<dbReference type="InterPro" id="IPR002324">
    <property type="entry name" value="Cyt_c_ID"/>
</dbReference>
<dbReference type="InterPro" id="IPR036909">
    <property type="entry name" value="Cyt_c-like_dom_sf"/>
</dbReference>
<keyword evidence="5" id="KW-0249">Electron transport</keyword>
<gene>
    <name evidence="12" type="ORF">ACFOEB_04765</name>
</gene>
<evidence type="ECO:0000256" key="3">
    <source>
        <dbReference type="ARBA" id="ARBA00022617"/>
    </source>
</evidence>
<dbReference type="SUPFAM" id="SSF63829">
    <property type="entry name" value="Calcium-dependent phosphotriesterase"/>
    <property type="match status" value="1"/>
</dbReference>
<dbReference type="GO" id="GO:0016787">
    <property type="term" value="F:hydrolase activity"/>
    <property type="evidence" value="ECO:0007669"/>
    <property type="project" value="UniProtKB-KW"/>
</dbReference>
<proteinExistence type="predicted"/>
<dbReference type="PROSITE" id="PS51007">
    <property type="entry name" value="CYTC"/>
    <property type="match status" value="1"/>
</dbReference>
<keyword evidence="12" id="KW-0378">Hydrolase</keyword>
<evidence type="ECO:0000256" key="4">
    <source>
        <dbReference type="ARBA" id="ARBA00022723"/>
    </source>
</evidence>
<evidence type="ECO:0000313" key="13">
    <source>
        <dbReference type="Proteomes" id="UP001595548"/>
    </source>
</evidence>
<sequence length="1191" mass="130501">MLNLPARNPILTLACSVFVLGACSPNTPTQTTASTDLSGPMPAFRSVLDGKPRVLTVRLDDELSVAYDTDGGELYKVWDGSVEFSGAVYDQKHGPQPTTPSRNYLLNGASHWADGIDYQGYRLSGDSAQLQFGNGEVSIIETPSQALSAEGVILTRTFEVSGLTGKQQAALAGLTLPKSYDVKGDGAIEGDTLRLSNGTTILTLSYPPLPPVSAKPKPTNASAEHPGLALIKNSDCAACHNAEVKTVGPSYMSIAQRYTNESDAVATLSEKIIAGGAGNWGQVPMTPHADLNEQDAAQMVEYILTLKPKADITDNDAGPMTLPAVPVNLKDETPLLEQNTPGAMVYLHYFSGDQPNVEILRTTPPALGAHTPQLHLPDIDGFEPIKERFAYQVKTNLNLTEPQNTTLRLVSDDGSYLYLDGELTIDHWGFHGPDPMDTEVSLAPGIHPLEIIFFQGTSGAALSLQWKNPATGKFELVPESMLLATPNDVRTVKPVITDPDIIKTIPGDQHEVAGVHPSFDLHQARPKEFEPMVGGIDFLDDGRMVVSTWDPEGSVYLVSNFDAPPEQIKVKRIARGLAEPLGVQVVDGDIYVMQKQELTRLVDVNGDDIIDEYQKVANDWSVTGNFHEFTFGLEYLDGYFYATLATAILPGGASADPQAPNRGSAMKISKADGSVEFIANGLRTPNGIGFGIDKKLFVADNQGDWLPASKIVELTEGAWYGSRSVDFEGTAKRQEALPVVWLPQDEIGNSPSEPAPLNVGPYQNQMIHGEVTHGGIKRVFAERVNGRLQGAVFRFTQGLEAGINRLDWAPDGSLIAGGVGNPGNWSHAGKSWYGLQRLNYNGNTTFEMLSVSARSDGFEITFTEPVAESANVSADDFEIIQWRYEPTAEYGGPKLDKGPLEVQAFALSQDRTRAQFKLAGLKENHVVYFRIKRPFSSASDQELWTTEAWYTLNAIPTDKPIVINNAYSVNHNQLSEQEQADGWQLLFDGQTLNGLRNYNSDTLGERWTIDEGTLHLTGRTPEDEGWTTPGGGDVVITPEPVTNFELRLEWQLAKDGNSGILYNVKETPELEHAYQSGPEYQLLDNPGHPDGKIEKHRAGDLYDLIKSKFVTVLPTGQWNRTRLVVNNGKIEHWLNGYKLVETDMNTGQWQQLINNSKFADWHDFAKTSGGHVLLQDHGDKVWFRNIKMRNL</sequence>
<evidence type="ECO:0000256" key="1">
    <source>
        <dbReference type="ARBA" id="ARBA00021020"/>
    </source>
</evidence>
<feature type="chain" id="PRO_5047381094" description="Cytochrome c-551" evidence="9">
    <location>
        <begin position="22"/>
        <end position="1191"/>
    </location>
</feature>
<evidence type="ECO:0000256" key="7">
    <source>
        <dbReference type="ARBA" id="ARBA00031244"/>
    </source>
</evidence>
<keyword evidence="2" id="KW-0813">Transport</keyword>
<accession>A0ABV7HSD1</accession>
<evidence type="ECO:0000259" key="11">
    <source>
        <dbReference type="PROSITE" id="PS51820"/>
    </source>
</evidence>
<dbReference type="Gene3D" id="2.60.120.560">
    <property type="entry name" value="Exo-inulinase, domain 1"/>
    <property type="match status" value="1"/>
</dbReference>
<evidence type="ECO:0000256" key="5">
    <source>
        <dbReference type="ARBA" id="ARBA00022982"/>
    </source>
</evidence>
<dbReference type="SUPFAM" id="SSF56988">
    <property type="entry name" value="Anthrax protective antigen"/>
    <property type="match status" value="1"/>
</dbReference>
<dbReference type="PANTHER" id="PTHR33546:SF1">
    <property type="entry name" value="LARGE, MULTIFUNCTIONAL SECRETED PROTEIN"/>
    <property type="match status" value="1"/>
</dbReference>
<dbReference type="Gene3D" id="2.120.10.30">
    <property type="entry name" value="TolB, C-terminal domain"/>
    <property type="match status" value="1"/>
</dbReference>
<evidence type="ECO:0000256" key="6">
    <source>
        <dbReference type="ARBA" id="ARBA00023004"/>
    </source>
</evidence>
<organism evidence="12 13">
    <name type="scientific">Gilvimarinus japonicus</name>
    <dbReference type="NCBI Taxonomy" id="1796469"/>
    <lineage>
        <taxon>Bacteria</taxon>
        <taxon>Pseudomonadati</taxon>
        <taxon>Pseudomonadota</taxon>
        <taxon>Gammaproteobacteria</taxon>
        <taxon>Cellvibrionales</taxon>
        <taxon>Cellvibrionaceae</taxon>
        <taxon>Gilvimarinus</taxon>
    </lineage>
</organism>
<dbReference type="SMART" id="SM00758">
    <property type="entry name" value="PA14"/>
    <property type="match status" value="1"/>
</dbReference>
<dbReference type="InterPro" id="IPR009056">
    <property type="entry name" value="Cyt_c-like_dom"/>
</dbReference>
<keyword evidence="9" id="KW-0732">Signal</keyword>
<dbReference type="InterPro" id="IPR037524">
    <property type="entry name" value="PA14/GLEYA"/>
</dbReference>
<dbReference type="SUPFAM" id="SSF46626">
    <property type="entry name" value="Cytochrome c"/>
    <property type="match status" value="1"/>
</dbReference>
<comment type="caution">
    <text evidence="12">The sequence shown here is derived from an EMBL/GenBank/DDBJ whole genome shotgun (WGS) entry which is preliminary data.</text>
</comment>
<dbReference type="Gene3D" id="1.10.760.10">
    <property type="entry name" value="Cytochrome c-like domain"/>
    <property type="match status" value="1"/>
</dbReference>
<dbReference type="Pfam" id="PF06439">
    <property type="entry name" value="3keto-disac_hyd"/>
    <property type="match status" value="1"/>
</dbReference>
<dbReference type="RefSeq" id="WP_382414786.1">
    <property type="nucleotide sequence ID" value="NZ_AP031500.1"/>
</dbReference>